<dbReference type="Proteomes" id="UP001600039">
    <property type="component" value="Unassembled WGS sequence"/>
</dbReference>
<dbReference type="InterPro" id="IPR026323">
    <property type="entry name" value="Exosortase-related_prot_XrtF"/>
</dbReference>
<accession>A0ABW6HHX5</accession>
<keyword evidence="2" id="KW-1003">Cell membrane</keyword>
<keyword evidence="3" id="KW-0645">Protease</keyword>
<dbReference type="EMBL" id="JBHZQA010000001">
    <property type="protein sequence ID" value="MFE3846627.1"/>
    <property type="molecule type" value="Genomic_DNA"/>
</dbReference>
<keyword evidence="6 8" id="KW-1133">Transmembrane helix</keyword>
<keyword evidence="4 8" id="KW-0812">Transmembrane</keyword>
<comment type="caution">
    <text evidence="9">The sequence shown here is derived from an EMBL/GenBank/DDBJ whole genome shotgun (WGS) entry which is preliminary data.</text>
</comment>
<dbReference type="InterPro" id="IPR026392">
    <property type="entry name" value="Exo/Archaeosortase_dom"/>
</dbReference>
<dbReference type="InterPro" id="IPR019127">
    <property type="entry name" value="Exosortase"/>
</dbReference>
<dbReference type="NCBIfam" id="TIGR04128">
    <property type="entry name" value="exoso_Fjoh_1448"/>
    <property type="match status" value="1"/>
</dbReference>
<evidence type="ECO:0000256" key="1">
    <source>
        <dbReference type="ARBA" id="ARBA00004651"/>
    </source>
</evidence>
<feature type="transmembrane region" description="Helical" evidence="8">
    <location>
        <begin position="12"/>
        <end position="29"/>
    </location>
</feature>
<evidence type="ECO:0000313" key="9">
    <source>
        <dbReference type="EMBL" id="MFE3846627.1"/>
    </source>
</evidence>
<evidence type="ECO:0000256" key="7">
    <source>
        <dbReference type="ARBA" id="ARBA00023136"/>
    </source>
</evidence>
<comment type="subcellular location">
    <subcellularLocation>
        <location evidence="1">Cell membrane</location>
        <topology evidence="1">Multi-pass membrane protein</topology>
    </subcellularLocation>
</comment>
<evidence type="ECO:0000313" key="10">
    <source>
        <dbReference type="Proteomes" id="UP001600039"/>
    </source>
</evidence>
<protein>
    <submittedName>
        <fullName evidence="9">Exosortase family protein XrtF</fullName>
    </submittedName>
</protein>
<feature type="transmembrane region" description="Helical" evidence="8">
    <location>
        <begin position="82"/>
        <end position="104"/>
    </location>
</feature>
<keyword evidence="7 8" id="KW-0472">Membrane</keyword>
<dbReference type="Pfam" id="PF09721">
    <property type="entry name" value="Exosortase_EpsH"/>
    <property type="match status" value="1"/>
</dbReference>
<evidence type="ECO:0000256" key="6">
    <source>
        <dbReference type="ARBA" id="ARBA00022989"/>
    </source>
</evidence>
<dbReference type="RefSeq" id="WP_379856489.1">
    <property type="nucleotide sequence ID" value="NZ_JBHZQA010000001.1"/>
</dbReference>
<gene>
    <name evidence="9" type="primary">xrtF</name>
    <name evidence="9" type="ORF">ACFX5D_01425</name>
</gene>
<evidence type="ECO:0000256" key="2">
    <source>
        <dbReference type="ARBA" id="ARBA00022475"/>
    </source>
</evidence>
<evidence type="ECO:0000256" key="8">
    <source>
        <dbReference type="SAM" id="Phobius"/>
    </source>
</evidence>
<organism evidence="9 10">
    <name type="scientific">Flavobacterium fructosi</name>
    <dbReference type="NCBI Taxonomy" id="3230416"/>
    <lineage>
        <taxon>Bacteria</taxon>
        <taxon>Pseudomonadati</taxon>
        <taxon>Bacteroidota</taxon>
        <taxon>Flavobacteriia</taxon>
        <taxon>Flavobacteriales</taxon>
        <taxon>Flavobacteriaceae</taxon>
        <taxon>Flavobacterium</taxon>
    </lineage>
</organism>
<sequence length="182" mass="21438">MKKYFILYKPFLLFLIAFFFTYIVLTVFYQEYLNSFGRNKLDSITRMVATNTSQFLHFFGFNFKIEENQSHSFIKLIFNHKYVARIIEGCNAVSMIILFVSFVVSFSGKLKPTLLFIFGGSLFIYILNVIRIALLCVLMFHFPKQENFLHGVLFPLFIYGVVFILWGIWVLKFSKYASNNTK</sequence>
<proteinExistence type="predicted"/>
<reference evidence="9 10" key="1">
    <citation type="submission" date="2024-06" db="EMBL/GenBank/DDBJ databases">
        <title>Flavobacterium spp. isolated from glacier.</title>
        <authorList>
            <person name="Han D."/>
        </authorList>
    </citation>
    <scope>NUCLEOTIDE SEQUENCE [LARGE SCALE GENOMIC DNA]</scope>
    <source>
        <strain evidence="9 10">LB3P45</strain>
    </source>
</reference>
<name>A0ABW6HHX5_9FLAO</name>
<feature type="transmembrane region" description="Helical" evidence="8">
    <location>
        <begin position="116"/>
        <end position="142"/>
    </location>
</feature>
<evidence type="ECO:0000256" key="5">
    <source>
        <dbReference type="ARBA" id="ARBA00022801"/>
    </source>
</evidence>
<evidence type="ECO:0000256" key="4">
    <source>
        <dbReference type="ARBA" id="ARBA00022692"/>
    </source>
</evidence>
<evidence type="ECO:0000256" key="3">
    <source>
        <dbReference type="ARBA" id="ARBA00022670"/>
    </source>
</evidence>
<keyword evidence="5" id="KW-0378">Hydrolase</keyword>
<feature type="transmembrane region" description="Helical" evidence="8">
    <location>
        <begin position="148"/>
        <end position="171"/>
    </location>
</feature>
<keyword evidence="10" id="KW-1185">Reference proteome</keyword>
<dbReference type="NCBIfam" id="TIGR04178">
    <property type="entry name" value="exo_archaeo"/>
    <property type="match status" value="1"/>
</dbReference>